<evidence type="ECO:0000259" key="11">
    <source>
        <dbReference type="Pfam" id="PF01425"/>
    </source>
</evidence>
<dbReference type="GO" id="GO:0030956">
    <property type="term" value="C:glutamyl-tRNA(Gln) amidotransferase complex"/>
    <property type="evidence" value="ECO:0007669"/>
    <property type="project" value="InterPro"/>
</dbReference>
<evidence type="ECO:0000256" key="2">
    <source>
        <dbReference type="ARBA" id="ARBA00011123"/>
    </source>
</evidence>
<comment type="function">
    <text evidence="10">Allows the formation of correctly charged Gln-tRNA(Gln) through the transamidation of misacylated Glu-tRNA(Gln) in organisms which lack glutaminyl-tRNA synthetase. The reaction takes place in the presence of glutamine and ATP through an activated gamma-phospho-Glu-tRNA(Gln).</text>
</comment>
<name>A0A2J0LGF9_9BACT</name>
<dbReference type="PROSITE" id="PS00571">
    <property type="entry name" value="AMIDASES"/>
    <property type="match status" value="1"/>
</dbReference>
<dbReference type="InterPro" id="IPR004412">
    <property type="entry name" value="GatA"/>
</dbReference>
<dbReference type="Pfam" id="PF01425">
    <property type="entry name" value="Amidase"/>
    <property type="match status" value="1"/>
</dbReference>
<comment type="similarity">
    <text evidence="1 10">Belongs to the amidase family. GatA subfamily.</text>
</comment>
<dbReference type="Proteomes" id="UP000231267">
    <property type="component" value="Unassembled WGS sequence"/>
</dbReference>
<dbReference type="PANTHER" id="PTHR11895">
    <property type="entry name" value="TRANSAMIDASE"/>
    <property type="match status" value="1"/>
</dbReference>
<organism evidence="12 13">
    <name type="scientific">Candidatus Taenaricola geysiri</name>
    <dbReference type="NCBI Taxonomy" id="1974752"/>
    <lineage>
        <taxon>Bacteria</taxon>
        <taxon>Pseudomonadati</taxon>
        <taxon>Candidatus Omnitrophota</taxon>
        <taxon>Candidatus Taenaricola</taxon>
    </lineage>
</organism>
<comment type="catalytic activity">
    <reaction evidence="9 10">
        <text>L-glutamyl-tRNA(Gln) + L-glutamine + ATP + H2O = L-glutaminyl-tRNA(Gln) + L-glutamate + ADP + phosphate + H(+)</text>
        <dbReference type="Rhea" id="RHEA:17521"/>
        <dbReference type="Rhea" id="RHEA-COMP:9681"/>
        <dbReference type="Rhea" id="RHEA-COMP:9684"/>
        <dbReference type="ChEBI" id="CHEBI:15377"/>
        <dbReference type="ChEBI" id="CHEBI:15378"/>
        <dbReference type="ChEBI" id="CHEBI:29985"/>
        <dbReference type="ChEBI" id="CHEBI:30616"/>
        <dbReference type="ChEBI" id="CHEBI:43474"/>
        <dbReference type="ChEBI" id="CHEBI:58359"/>
        <dbReference type="ChEBI" id="CHEBI:78520"/>
        <dbReference type="ChEBI" id="CHEBI:78521"/>
        <dbReference type="ChEBI" id="CHEBI:456216"/>
        <dbReference type="EC" id="6.3.5.7"/>
    </reaction>
</comment>
<dbReference type="SUPFAM" id="SSF75304">
    <property type="entry name" value="Amidase signature (AS) enzymes"/>
    <property type="match status" value="1"/>
</dbReference>
<keyword evidence="12" id="KW-0808">Transferase</keyword>
<feature type="active site" description="Charge relay system" evidence="10">
    <location>
        <position position="82"/>
    </location>
</feature>
<evidence type="ECO:0000256" key="9">
    <source>
        <dbReference type="ARBA" id="ARBA00047407"/>
    </source>
</evidence>
<feature type="active site" description="Acyl-ester intermediate" evidence="10">
    <location>
        <position position="181"/>
    </location>
</feature>
<keyword evidence="6 10" id="KW-0547">Nucleotide-binding</keyword>
<evidence type="ECO:0000256" key="3">
    <source>
        <dbReference type="ARBA" id="ARBA00012739"/>
    </source>
</evidence>
<dbReference type="HAMAP" id="MF_00120">
    <property type="entry name" value="GatA"/>
    <property type="match status" value="1"/>
</dbReference>
<keyword evidence="7 10" id="KW-0067">ATP-binding</keyword>
<evidence type="ECO:0000313" key="13">
    <source>
        <dbReference type="Proteomes" id="UP000231267"/>
    </source>
</evidence>
<dbReference type="InterPro" id="IPR023631">
    <property type="entry name" value="Amidase_dom"/>
</dbReference>
<proteinExistence type="inferred from homology"/>
<evidence type="ECO:0000256" key="4">
    <source>
        <dbReference type="ARBA" id="ARBA00014428"/>
    </source>
</evidence>
<dbReference type="GO" id="GO:0050567">
    <property type="term" value="F:glutaminyl-tRNA synthase (glutamine-hydrolyzing) activity"/>
    <property type="evidence" value="ECO:0007669"/>
    <property type="project" value="UniProtKB-UniRule"/>
</dbReference>
<comment type="caution">
    <text evidence="12">The sequence shown here is derived from an EMBL/GenBank/DDBJ whole genome shotgun (WGS) entry which is preliminary data.</text>
</comment>
<evidence type="ECO:0000256" key="5">
    <source>
        <dbReference type="ARBA" id="ARBA00022598"/>
    </source>
</evidence>
<dbReference type="GO" id="GO:0005524">
    <property type="term" value="F:ATP binding"/>
    <property type="evidence" value="ECO:0007669"/>
    <property type="project" value="UniProtKB-KW"/>
</dbReference>
<dbReference type="InterPro" id="IPR020556">
    <property type="entry name" value="Amidase_CS"/>
</dbReference>
<dbReference type="AlphaFoldDB" id="A0A2J0LGF9"/>
<dbReference type="GO" id="GO:0016740">
    <property type="term" value="F:transferase activity"/>
    <property type="evidence" value="ECO:0007669"/>
    <property type="project" value="UniProtKB-KW"/>
</dbReference>
<keyword evidence="5 10" id="KW-0436">Ligase</keyword>
<evidence type="ECO:0000313" key="12">
    <source>
        <dbReference type="EMBL" id="PIW66299.1"/>
    </source>
</evidence>
<sequence length="489" mass="53352">MSELHKLTANQLKQEYKNGKTTPQGAMQALLERIEKIEPKVKAFAHLPERCLAKRCQAPLTQKIDRFEVPGTFLHGIPVAIKDNICVKDELTTCASKILEGFRPPYDATVIEKLRNAGAILFGKTNMDEFAFGSSCENSCYYPTRNPWDTARIPGGSSGGSAAAVAADEVTMALGSDTGGSIRQPASLCGVVGLKPTYGRVSRYGLIAFASSLDQIGPITKDVSDAALLMNVIAGHDERDTTSADVAVPDYIKSLTKNVKGLKIGIPKEYFIKGIDPEVKSAIEIAVKVLTDLGAICKEVSLPSTEYAVSVYYIIATAEASSNLARFDGVRYGYRHQGEASMIDMVANTRGDGFGAEAKRRIILGTFALSSGYYDAYYLKAQKVRTLIKRDFDEAFKKFDCIITPTSPTAAFKIGEKTSDPLSMYLSDIFTISANLAGIPAMSVPCGFTKDNLPIGMQILSKPFDEETIFRTAFTYEQNTQWHTRKPKL</sequence>
<reference evidence="12 13" key="1">
    <citation type="submission" date="2017-09" db="EMBL/GenBank/DDBJ databases">
        <title>Depth-based differentiation of microbial function through sediment-hosted aquifers and enrichment of novel symbionts in the deep terrestrial subsurface.</title>
        <authorList>
            <person name="Probst A.J."/>
            <person name="Ladd B."/>
            <person name="Jarett J.K."/>
            <person name="Geller-Mcgrath D.E."/>
            <person name="Sieber C.M."/>
            <person name="Emerson J.B."/>
            <person name="Anantharaman K."/>
            <person name="Thomas B.C."/>
            <person name="Malmstrom R."/>
            <person name="Stieglmeier M."/>
            <person name="Klingl A."/>
            <person name="Woyke T."/>
            <person name="Ryan C.M."/>
            <person name="Banfield J.F."/>
        </authorList>
    </citation>
    <scope>NUCLEOTIDE SEQUENCE [LARGE SCALE GENOMIC DNA]</scope>
    <source>
        <strain evidence="12">CG12_big_fil_rev_8_21_14_0_65_43_15</strain>
    </source>
</reference>
<comment type="subunit">
    <text evidence="2 10">Heterotrimer of A, B and C subunits.</text>
</comment>
<dbReference type="Gene3D" id="3.90.1300.10">
    <property type="entry name" value="Amidase signature (AS) domain"/>
    <property type="match status" value="1"/>
</dbReference>
<evidence type="ECO:0000256" key="1">
    <source>
        <dbReference type="ARBA" id="ARBA00008069"/>
    </source>
</evidence>
<feature type="domain" description="Amidase" evidence="11">
    <location>
        <begin position="28"/>
        <end position="469"/>
    </location>
</feature>
<dbReference type="GO" id="GO:0006412">
    <property type="term" value="P:translation"/>
    <property type="evidence" value="ECO:0007669"/>
    <property type="project" value="UniProtKB-UniRule"/>
</dbReference>
<dbReference type="InterPro" id="IPR000120">
    <property type="entry name" value="Amidase"/>
</dbReference>
<keyword evidence="8 10" id="KW-0648">Protein biosynthesis</keyword>
<feature type="active site" description="Charge relay system" evidence="10">
    <location>
        <position position="157"/>
    </location>
</feature>
<evidence type="ECO:0000256" key="7">
    <source>
        <dbReference type="ARBA" id="ARBA00022840"/>
    </source>
</evidence>
<dbReference type="PANTHER" id="PTHR11895:SF151">
    <property type="entry name" value="GLUTAMYL-TRNA(GLN) AMIDOTRANSFERASE SUBUNIT A"/>
    <property type="match status" value="1"/>
</dbReference>
<evidence type="ECO:0000256" key="10">
    <source>
        <dbReference type="HAMAP-Rule" id="MF_00120"/>
    </source>
</evidence>
<dbReference type="InterPro" id="IPR036928">
    <property type="entry name" value="AS_sf"/>
</dbReference>
<evidence type="ECO:0000256" key="6">
    <source>
        <dbReference type="ARBA" id="ARBA00022741"/>
    </source>
</evidence>
<dbReference type="EMBL" id="PFGP01000096">
    <property type="protein sequence ID" value="PIW66299.1"/>
    <property type="molecule type" value="Genomic_DNA"/>
</dbReference>
<gene>
    <name evidence="10 12" type="primary">gatA</name>
    <name evidence="12" type="ORF">COW11_04120</name>
</gene>
<dbReference type="NCBIfam" id="TIGR00132">
    <property type="entry name" value="gatA"/>
    <property type="match status" value="1"/>
</dbReference>
<dbReference type="EC" id="6.3.5.7" evidence="3 10"/>
<accession>A0A2J0LGF9</accession>
<evidence type="ECO:0000256" key="8">
    <source>
        <dbReference type="ARBA" id="ARBA00022917"/>
    </source>
</evidence>
<protein>
    <recommendedName>
        <fullName evidence="4 10">Glutamyl-tRNA(Gln) amidotransferase subunit A</fullName>
        <shortName evidence="10">Glu-ADT subunit A</shortName>
        <ecNumber evidence="3 10">6.3.5.7</ecNumber>
    </recommendedName>
</protein>